<dbReference type="EMBL" id="BAAAMN010000050">
    <property type="protein sequence ID" value="GAA2043803.1"/>
    <property type="molecule type" value="Genomic_DNA"/>
</dbReference>
<organism evidence="1 2">
    <name type="scientific">Yaniella flava</name>
    <dbReference type="NCBI Taxonomy" id="287930"/>
    <lineage>
        <taxon>Bacteria</taxon>
        <taxon>Bacillati</taxon>
        <taxon>Actinomycetota</taxon>
        <taxon>Actinomycetes</taxon>
        <taxon>Micrococcales</taxon>
        <taxon>Micrococcaceae</taxon>
        <taxon>Yaniella</taxon>
    </lineage>
</organism>
<comment type="caution">
    <text evidence="1">The sequence shown here is derived from an EMBL/GenBank/DDBJ whole genome shotgun (WGS) entry which is preliminary data.</text>
</comment>
<proteinExistence type="predicted"/>
<keyword evidence="2" id="KW-1185">Reference proteome</keyword>
<sequence>MINAPPKNTATIRKVRAQAFGGISLRKEATAGGGESGPGAGGCWGGGGTCDKMNFLVKSAECEKSAANISTASVV</sequence>
<evidence type="ECO:0000313" key="2">
    <source>
        <dbReference type="Proteomes" id="UP001501461"/>
    </source>
</evidence>
<accession>A0ABP5GEQ5</accession>
<evidence type="ECO:0000313" key="1">
    <source>
        <dbReference type="EMBL" id="GAA2043803.1"/>
    </source>
</evidence>
<gene>
    <name evidence="1" type="ORF">GCM10009720_25870</name>
</gene>
<reference evidence="2" key="1">
    <citation type="journal article" date="2019" name="Int. J. Syst. Evol. Microbiol.">
        <title>The Global Catalogue of Microorganisms (GCM) 10K type strain sequencing project: providing services to taxonomists for standard genome sequencing and annotation.</title>
        <authorList>
            <consortium name="The Broad Institute Genomics Platform"/>
            <consortium name="The Broad Institute Genome Sequencing Center for Infectious Disease"/>
            <person name="Wu L."/>
            <person name="Ma J."/>
        </authorList>
    </citation>
    <scope>NUCLEOTIDE SEQUENCE [LARGE SCALE GENOMIC DNA]</scope>
    <source>
        <strain evidence="2">JCM 13595</strain>
    </source>
</reference>
<dbReference type="Proteomes" id="UP001501461">
    <property type="component" value="Unassembled WGS sequence"/>
</dbReference>
<name>A0ABP5GEQ5_9MICC</name>
<protein>
    <submittedName>
        <fullName evidence="1">Uncharacterized protein</fullName>
    </submittedName>
</protein>